<dbReference type="Gene3D" id="2.60.40.1180">
    <property type="entry name" value="Golgi alpha-mannosidase II"/>
    <property type="match status" value="1"/>
</dbReference>
<evidence type="ECO:0000256" key="1">
    <source>
        <dbReference type="ARBA" id="ARBA00007806"/>
    </source>
</evidence>
<comment type="similarity">
    <text evidence="1 4">Belongs to the glycosyl hydrolase 31 family.</text>
</comment>
<evidence type="ECO:0000256" key="5">
    <source>
        <dbReference type="SAM" id="MobiDB-lite"/>
    </source>
</evidence>
<feature type="region of interest" description="Disordered" evidence="5">
    <location>
        <begin position="75"/>
        <end position="96"/>
    </location>
</feature>
<dbReference type="OrthoDB" id="10070917at2759"/>
<gene>
    <name evidence="9" type="ORF">OCBIM_22016666mg</name>
</gene>
<keyword evidence="6" id="KW-1133">Transmembrane helix</keyword>
<name>A0A0L8HDZ9_OCTBM</name>
<evidence type="ECO:0000256" key="3">
    <source>
        <dbReference type="ARBA" id="ARBA00023295"/>
    </source>
</evidence>
<evidence type="ECO:0000259" key="7">
    <source>
        <dbReference type="Pfam" id="PF01055"/>
    </source>
</evidence>
<dbReference type="Pfam" id="PF01055">
    <property type="entry name" value="Glyco_hydro_31_2nd"/>
    <property type="match status" value="1"/>
</dbReference>
<keyword evidence="6" id="KW-0472">Membrane</keyword>
<dbReference type="InterPro" id="IPR050985">
    <property type="entry name" value="Alpha-glycosidase_related"/>
</dbReference>
<dbReference type="InterPro" id="IPR048395">
    <property type="entry name" value="Glyco_hydro_31_C"/>
</dbReference>
<proteinExistence type="inferred from homology"/>
<dbReference type="PANTHER" id="PTHR43053">
    <property type="entry name" value="GLYCOSIDASE FAMILY 31"/>
    <property type="match status" value="1"/>
</dbReference>
<evidence type="ECO:0000256" key="6">
    <source>
        <dbReference type="SAM" id="Phobius"/>
    </source>
</evidence>
<reference evidence="9" key="1">
    <citation type="submission" date="2015-07" db="EMBL/GenBank/DDBJ databases">
        <title>MeaNS - Measles Nucleotide Surveillance Program.</title>
        <authorList>
            <person name="Tran T."/>
            <person name="Druce J."/>
        </authorList>
    </citation>
    <scope>NUCLEOTIDE SEQUENCE</scope>
    <source>
        <strain evidence="9">UCB-OBI-ISO-001</strain>
        <tissue evidence="9">Gonad</tissue>
    </source>
</reference>
<keyword evidence="6" id="KW-0812">Transmembrane</keyword>
<sequence length="786" mass="90147">MTEPRKNSSDTVEDVCLLDSTEFNQEDSALLQDDKVFEDTGSELPLLLPSETTNAEDEQNTTTDTYVKFSLAEDAEQEDGIGGEGGGGGGQGENDLTANCNFAPTTRCNSQYATVDSTDSVRFAEHTTVITVPRLKSRPKKSTPSKENSKLLKYSVATLFILILAGFISVRVLHARQTNAILVGRLIHFSEAERKVQLLNKFKGITLTGWLGINLTSSFHFCQPKIKEQSIQELCYQSQRSTKLQILHEEKGSLYCYSINWEISQVEEFLDCYQIKSSNWYGMNIGSRQSWPLKNFSTGPIPFSTESSDMLGSVLEPLWISSDGVGIFVNDSHPFKISWNSSDDGLFCLLPDLRQPYPNQQLHYYLCQGSDIRDTYVNMKKTFLPVSQDELAKNNKLLKTMIWSFEENSRNISIQSAILNFINSKFAHTYNDTYIELNNNWQQSQGDFTFDPKQFRNISEFLRQVDCHNIGIIYPISPYFHFTSREFNVGMTSGYFIRDDLSDVTKLVKWQNKQMAIVDVSNPNASKWYLDKLLHLSTKPEFGGFRNLAIGQSYIPKNIRFYNTSYTIKDYVDKMASFYRNSSEIFYYDSKLNKHKLLVINVKSMFVSRGKYTCINNVIDQALTVSMLGYPYITLSPVKFPNITQELYMRYITLASFMPVVRLSYSRYLYNHTTSLHLRDVITLHRKLVYKTIEGLSSDIKAGLPIIRPLWWVNPNDKTTLNISDQFLIGNELMVAPYLCDSIKKRDIYIPAGRWKDLQSEVEIQGKTWLYNYPTEKNFVAIFQLL</sequence>
<protein>
    <recommendedName>
        <fullName evidence="10">Glycoside hydrolase family 31 N-terminal domain-containing protein</fullName>
    </recommendedName>
</protein>
<dbReference type="GO" id="GO:0005975">
    <property type="term" value="P:carbohydrate metabolic process"/>
    <property type="evidence" value="ECO:0007669"/>
    <property type="project" value="InterPro"/>
</dbReference>
<evidence type="ECO:0000259" key="8">
    <source>
        <dbReference type="Pfam" id="PF21365"/>
    </source>
</evidence>
<dbReference type="InterPro" id="IPR000322">
    <property type="entry name" value="Glyco_hydro_31_TIM"/>
</dbReference>
<dbReference type="GO" id="GO:0004553">
    <property type="term" value="F:hydrolase activity, hydrolyzing O-glycosyl compounds"/>
    <property type="evidence" value="ECO:0007669"/>
    <property type="project" value="InterPro"/>
</dbReference>
<dbReference type="InterPro" id="IPR013780">
    <property type="entry name" value="Glyco_hydro_b"/>
</dbReference>
<feature type="domain" description="Glycoside hydrolase family 31 TIM barrel" evidence="7">
    <location>
        <begin position="438"/>
        <end position="666"/>
    </location>
</feature>
<dbReference type="Pfam" id="PF21365">
    <property type="entry name" value="Glyco_hydro_31_3rd"/>
    <property type="match status" value="1"/>
</dbReference>
<keyword evidence="2 4" id="KW-0378">Hydrolase</keyword>
<dbReference type="PANTHER" id="PTHR43053:SF4">
    <property type="entry name" value="MYOGENESIS-REGULATING GLYCOSIDASE"/>
    <property type="match status" value="1"/>
</dbReference>
<dbReference type="EMBL" id="KQ418376">
    <property type="protein sequence ID" value="KOF87536.1"/>
    <property type="molecule type" value="Genomic_DNA"/>
</dbReference>
<dbReference type="InterPro" id="IPR017853">
    <property type="entry name" value="GH"/>
</dbReference>
<organism evidence="9">
    <name type="scientific">Octopus bimaculoides</name>
    <name type="common">California two-spotted octopus</name>
    <dbReference type="NCBI Taxonomy" id="37653"/>
    <lineage>
        <taxon>Eukaryota</taxon>
        <taxon>Metazoa</taxon>
        <taxon>Spiralia</taxon>
        <taxon>Lophotrochozoa</taxon>
        <taxon>Mollusca</taxon>
        <taxon>Cephalopoda</taxon>
        <taxon>Coleoidea</taxon>
        <taxon>Octopodiformes</taxon>
        <taxon>Octopoda</taxon>
        <taxon>Incirrata</taxon>
        <taxon>Octopodidae</taxon>
        <taxon>Octopus</taxon>
    </lineage>
</organism>
<evidence type="ECO:0008006" key="10">
    <source>
        <dbReference type="Google" id="ProtNLM"/>
    </source>
</evidence>
<evidence type="ECO:0000256" key="2">
    <source>
        <dbReference type="ARBA" id="ARBA00022801"/>
    </source>
</evidence>
<dbReference type="KEGG" id="obi:106871224"/>
<dbReference type="SUPFAM" id="SSF51011">
    <property type="entry name" value="Glycosyl hydrolase domain"/>
    <property type="match status" value="1"/>
</dbReference>
<accession>A0A0L8HDZ9</accession>
<dbReference type="Gene3D" id="3.20.20.80">
    <property type="entry name" value="Glycosidases"/>
    <property type="match status" value="1"/>
</dbReference>
<dbReference type="AlphaFoldDB" id="A0A0L8HDZ9"/>
<evidence type="ECO:0000313" key="9">
    <source>
        <dbReference type="EMBL" id="KOF87536.1"/>
    </source>
</evidence>
<dbReference type="SUPFAM" id="SSF51445">
    <property type="entry name" value="(Trans)glycosidases"/>
    <property type="match status" value="1"/>
</dbReference>
<feature type="compositionally biased region" description="Gly residues" evidence="5">
    <location>
        <begin position="82"/>
        <end position="92"/>
    </location>
</feature>
<dbReference type="OMA" id="LDSRWEN"/>
<keyword evidence="3 4" id="KW-0326">Glycosidase</keyword>
<dbReference type="STRING" id="37653.A0A0L8HDZ9"/>
<feature type="domain" description="Glycosyl hydrolase family 31 C-terminal" evidence="8">
    <location>
        <begin position="703"/>
        <end position="776"/>
    </location>
</feature>
<evidence type="ECO:0000256" key="4">
    <source>
        <dbReference type="RuleBase" id="RU361185"/>
    </source>
</evidence>
<feature type="transmembrane region" description="Helical" evidence="6">
    <location>
        <begin position="151"/>
        <end position="173"/>
    </location>
</feature>